<keyword evidence="10 12" id="KW-0443">Lipid metabolism</keyword>
<comment type="similarity">
    <text evidence="12">Belongs to the LpxC family.</text>
</comment>
<dbReference type="SUPFAM" id="SSF54211">
    <property type="entry name" value="Ribosomal protein S5 domain 2-like"/>
    <property type="match status" value="2"/>
</dbReference>
<dbReference type="EC" id="3.5.1.108" evidence="4 12"/>
<accession>A0A077AU50</accession>
<keyword evidence="14" id="KW-1185">Reference proteome</keyword>
<dbReference type="InterPro" id="IPR004463">
    <property type="entry name" value="UDP-acyl_GlcNac_deAcase"/>
</dbReference>
<dbReference type="EMBL" id="CP008941">
    <property type="protein sequence ID" value="AIK95529.1"/>
    <property type="molecule type" value="Genomic_DNA"/>
</dbReference>
<keyword evidence="5 12" id="KW-0444">Lipid biosynthesis</keyword>
<keyword evidence="7 12" id="KW-0479">Metal-binding</keyword>
<dbReference type="Pfam" id="PF03331">
    <property type="entry name" value="LpxC"/>
    <property type="match status" value="1"/>
</dbReference>
<evidence type="ECO:0000256" key="5">
    <source>
        <dbReference type="ARBA" id="ARBA00022516"/>
    </source>
</evidence>
<feature type="active site" description="Proton donor" evidence="12">
    <location>
        <position position="269"/>
    </location>
</feature>
<evidence type="ECO:0000256" key="3">
    <source>
        <dbReference type="ARBA" id="ARBA00005002"/>
    </source>
</evidence>
<keyword evidence="8 12" id="KW-0378">Hydrolase</keyword>
<evidence type="ECO:0000256" key="10">
    <source>
        <dbReference type="ARBA" id="ARBA00023098"/>
    </source>
</evidence>
<dbReference type="Gene3D" id="3.30.230.20">
    <property type="entry name" value="lpxc deacetylase, domain 1"/>
    <property type="match status" value="1"/>
</dbReference>
<reference evidence="13 14" key="1">
    <citation type="submission" date="2014-07" db="EMBL/GenBank/DDBJ databases">
        <title>Comparative genomic insights into amoeba endosymbionts belonging to the families of Holosporaceae and Candidatus Midichloriaceae within Rickettsiales.</title>
        <authorList>
            <person name="Wang Z."/>
            <person name="Wu M."/>
        </authorList>
    </citation>
    <scope>NUCLEOTIDE SEQUENCE [LARGE SCALE GENOMIC DNA]</scope>
    <source>
        <strain evidence="13">PRA3</strain>
    </source>
</reference>
<dbReference type="PANTHER" id="PTHR33694">
    <property type="entry name" value="UDP-3-O-ACYL-N-ACETYLGLUCOSAMINE DEACETYLASE 1, MITOCHONDRIAL-RELATED"/>
    <property type="match status" value="1"/>
</dbReference>
<comment type="pathway">
    <text evidence="3 12">Glycolipid biosynthesis; lipid IV(A) biosynthesis; lipid IV(A) from (3R)-3-hydroxytetradecanoyl-[acyl-carrier-protein] and UDP-N-acetyl-alpha-D-glucosamine: step 2/6.</text>
</comment>
<dbReference type="GO" id="GO:0009245">
    <property type="term" value="P:lipid A biosynthetic process"/>
    <property type="evidence" value="ECO:0007669"/>
    <property type="project" value="UniProtKB-UniRule"/>
</dbReference>
<keyword evidence="6 12" id="KW-0441">Lipid A biosynthesis</keyword>
<dbReference type="Proteomes" id="UP000028926">
    <property type="component" value="Chromosome"/>
</dbReference>
<evidence type="ECO:0000313" key="14">
    <source>
        <dbReference type="Proteomes" id="UP000028926"/>
    </source>
</evidence>
<dbReference type="GO" id="GO:0016020">
    <property type="term" value="C:membrane"/>
    <property type="evidence" value="ECO:0007669"/>
    <property type="project" value="GOC"/>
</dbReference>
<dbReference type="AlphaFoldDB" id="A0A077AU50"/>
<dbReference type="KEGG" id="paca:ID47_00275"/>
<protein>
    <recommendedName>
        <fullName evidence="4 12">UDP-3-O-acyl-N-acetylglucosamine deacetylase</fullName>
        <shortName evidence="12">UDP-3-O-acyl-GlcNAc deacetylase</shortName>
        <ecNumber evidence="4 12">3.5.1.108</ecNumber>
    </recommendedName>
    <alternativeName>
        <fullName evidence="12">UDP-3-O-[R-3-hydroxymyristoyl]-N-acetylglucosamine deacetylase</fullName>
    </alternativeName>
</protein>
<dbReference type="UniPathway" id="UPA00359">
    <property type="reaction ID" value="UER00478"/>
</dbReference>
<evidence type="ECO:0000313" key="13">
    <source>
        <dbReference type="EMBL" id="AIK95529.1"/>
    </source>
</evidence>
<dbReference type="InterPro" id="IPR015870">
    <property type="entry name" value="UDP-acyl_N-AcGlcN_deAcase_N"/>
</dbReference>
<comment type="function">
    <text evidence="2 12">Catalyzes the hydrolysis of UDP-3-O-myristoyl-N-acetylglucosamine to form UDP-3-O-myristoylglucosamine and acetate, the committed step in lipid A biosynthesis.</text>
</comment>
<dbReference type="STRING" id="91604.ID47_00275"/>
<dbReference type="NCBIfam" id="TIGR00325">
    <property type="entry name" value="lpxC"/>
    <property type="match status" value="1"/>
</dbReference>
<dbReference type="eggNOG" id="COG0774">
    <property type="taxonomic scope" value="Bacteria"/>
</dbReference>
<evidence type="ECO:0000256" key="4">
    <source>
        <dbReference type="ARBA" id="ARBA00012745"/>
    </source>
</evidence>
<gene>
    <name evidence="12" type="primary">lpxC</name>
    <name evidence="13" type="ORF">ID47_00275</name>
</gene>
<dbReference type="GO" id="GO:0046872">
    <property type="term" value="F:metal ion binding"/>
    <property type="evidence" value="ECO:0007669"/>
    <property type="project" value="UniProtKB-KW"/>
</dbReference>
<name>A0A077AU50_9PROT</name>
<comment type="cofactor">
    <cofactor evidence="1 12">
        <name>Zn(2+)</name>
        <dbReference type="ChEBI" id="CHEBI:29105"/>
    </cofactor>
</comment>
<evidence type="ECO:0000256" key="11">
    <source>
        <dbReference type="ARBA" id="ARBA00024535"/>
    </source>
</evidence>
<evidence type="ECO:0000256" key="6">
    <source>
        <dbReference type="ARBA" id="ARBA00022556"/>
    </source>
</evidence>
<evidence type="ECO:0000256" key="1">
    <source>
        <dbReference type="ARBA" id="ARBA00001947"/>
    </source>
</evidence>
<organism evidence="13 14">
    <name type="scientific">Candidatus Odyssella acanthamoebae</name>
    <dbReference type="NCBI Taxonomy" id="91604"/>
    <lineage>
        <taxon>Bacteria</taxon>
        <taxon>Pseudomonadati</taxon>
        <taxon>Pseudomonadota</taxon>
        <taxon>Alphaproteobacteria</taxon>
        <taxon>Holosporales</taxon>
        <taxon>Candidatus Paracaedibacteraceae</taxon>
        <taxon>Candidatus Odyssella</taxon>
    </lineage>
</organism>
<feature type="binding site" evidence="12">
    <location>
        <position position="246"/>
    </location>
    <ligand>
        <name>Zn(2+)</name>
        <dbReference type="ChEBI" id="CHEBI:29105"/>
    </ligand>
</feature>
<sequence length="302" mass="32413">MPTDRIASCQQTLAKTIRCIGVGVHSGESVSMAIKPAAINTGYVFVRTDVAHHNRIEAIWSNVTDTSMCTKITNAHGVSISTIEHIIAALAGMHIHNAAIEVGGPEVPIMDGSSADFVTLIQAVGIKRQNAPLKIIRVLKPIQVSHGTGTAFLLPADERRFSMEFNFAGRMAETSFLSYYPDSDDFVECLADSRTFGFFEDAQKLQAAGLAKGASLQNTIVIGEAGVMNEGGLRHNDEFVRHKVLDAVGDLALAGGVLLAHFDGINSGHGLNNQLLRALFADPSAWELVDPKDQLHSNWGIA</sequence>
<feature type="binding site" evidence="12">
    <location>
        <position position="242"/>
    </location>
    <ligand>
        <name>Zn(2+)</name>
        <dbReference type="ChEBI" id="CHEBI:29105"/>
    </ligand>
</feature>
<dbReference type="PANTHER" id="PTHR33694:SF1">
    <property type="entry name" value="UDP-3-O-ACYL-N-ACETYLGLUCOSAMINE DEACETYLASE 1, MITOCHONDRIAL-RELATED"/>
    <property type="match status" value="1"/>
</dbReference>
<evidence type="ECO:0000256" key="12">
    <source>
        <dbReference type="HAMAP-Rule" id="MF_00388"/>
    </source>
</evidence>
<dbReference type="InterPro" id="IPR020568">
    <property type="entry name" value="Ribosomal_Su5_D2-typ_SF"/>
</dbReference>
<evidence type="ECO:0000256" key="2">
    <source>
        <dbReference type="ARBA" id="ARBA00002923"/>
    </source>
</evidence>
<keyword evidence="9 12" id="KW-0862">Zinc</keyword>
<evidence type="ECO:0000256" key="7">
    <source>
        <dbReference type="ARBA" id="ARBA00022723"/>
    </source>
</evidence>
<dbReference type="Gene3D" id="3.30.1700.10">
    <property type="entry name" value="lpxc deacetylase, domain 2"/>
    <property type="match status" value="1"/>
</dbReference>
<dbReference type="InterPro" id="IPR011334">
    <property type="entry name" value="UDP-acyl_GlcNac_deAcase_C"/>
</dbReference>
<dbReference type="GO" id="GO:0103117">
    <property type="term" value="F:UDP-3-O-acyl-N-acetylglucosamine deacetylase activity"/>
    <property type="evidence" value="ECO:0007669"/>
    <property type="project" value="UniProtKB-UniRule"/>
</dbReference>
<proteinExistence type="inferred from homology"/>
<dbReference type="HOGENOM" id="CLU_046528_1_1_5"/>
<feature type="binding site" evidence="12">
    <location>
        <position position="85"/>
    </location>
    <ligand>
        <name>Zn(2+)</name>
        <dbReference type="ChEBI" id="CHEBI:29105"/>
    </ligand>
</feature>
<comment type="catalytic activity">
    <reaction evidence="11 12">
        <text>a UDP-3-O-[(3R)-3-hydroxyacyl]-N-acetyl-alpha-D-glucosamine + H2O = a UDP-3-O-[(3R)-3-hydroxyacyl]-alpha-D-glucosamine + acetate</text>
        <dbReference type="Rhea" id="RHEA:67816"/>
        <dbReference type="ChEBI" id="CHEBI:15377"/>
        <dbReference type="ChEBI" id="CHEBI:30089"/>
        <dbReference type="ChEBI" id="CHEBI:137740"/>
        <dbReference type="ChEBI" id="CHEBI:173225"/>
        <dbReference type="EC" id="3.5.1.108"/>
    </reaction>
</comment>
<evidence type="ECO:0000256" key="9">
    <source>
        <dbReference type="ARBA" id="ARBA00022833"/>
    </source>
</evidence>
<dbReference type="HAMAP" id="MF_00388">
    <property type="entry name" value="LpxC"/>
    <property type="match status" value="1"/>
</dbReference>
<evidence type="ECO:0000256" key="8">
    <source>
        <dbReference type="ARBA" id="ARBA00022801"/>
    </source>
</evidence>